<evidence type="ECO:0000256" key="10">
    <source>
        <dbReference type="PIRSR" id="PIRSR000094-2"/>
    </source>
</evidence>
<reference evidence="12" key="1">
    <citation type="journal article" date="2022" name="J. Anim. Sci.">
        <title>Whole genome sequence analyses-based assessment of virulence potential and antimicrobial susceptibilities and resistance of Enterococcus faecium strains isolated from commercial swine and cattle probiotic products.</title>
        <authorList>
            <person name="Shridhar P.B."/>
            <person name="Amachawadi R.G."/>
            <person name="Tokach M."/>
            <person name="Patel I."/>
            <person name="Gangiredla J."/>
            <person name="Mammel M."/>
            <person name="Nagaraja T.G."/>
        </authorList>
    </citation>
    <scope>NUCLEOTIDE SEQUENCE</scope>
    <source>
        <strain evidence="12">EF215</strain>
    </source>
</reference>
<comment type="pathway">
    <text evidence="1">Lipid metabolism.</text>
</comment>
<dbReference type="InterPro" id="IPR002347">
    <property type="entry name" value="SDR_fam"/>
</dbReference>
<dbReference type="RefSeq" id="WP_044145051.1">
    <property type="nucleotide sequence ID" value="NZ_CP176030.1"/>
</dbReference>
<dbReference type="Gene3D" id="3.40.50.720">
    <property type="entry name" value="NAD(P)-binding Rossmann-like Domain"/>
    <property type="match status" value="1"/>
</dbReference>
<feature type="binding site" evidence="11">
    <location>
        <begin position="19"/>
        <end position="20"/>
    </location>
    <ligand>
        <name>NAD(+)</name>
        <dbReference type="ChEBI" id="CHEBI:57540"/>
    </ligand>
</feature>
<feature type="binding site" evidence="11">
    <location>
        <begin position="189"/>
        <end position="193"/>
    </location>
    <ligand>
        <name>NAD(+)</name>
        <dbReference type="ChEBI" id="CHEBI:57540"/>
    </ligand>
</feature>
<keyword evidence="6" id="KW-0443">Lipid metabolism</keyword>
<dbReference type="GO" id="GO:0006633">
    <property type="term" value="P:fatty acid biosynthetic process"/>
    <property type="evidence" value="ECO:0007669"/>
    <property type="project" value="UniProtKB-KW"/>
</dbReference>
<feature type="binding site" evidence="11">
    <location>
        <begin position="62"/>
        <end position="63"/>
    </location>
    <ligand>
        <name>NAD(+)</name>
        <dbReference type="ChEBI" id="CHEBI:57540"/>
    </ligand>
</feature>
<evidence type="ECO:0000256" key="2">
    <source>
        <dbReference type="ARBA" id="ARBA00009233"/>
    </source>
</evidence>
<evidence type="ECO:0000256" key="6">
    <source>
        <dbReference type="ARBA" id="ARBA00023098"/>
    </source>
</evidence>
<evidence type="ECO:0000313" key="13">
    <source>
        <dbReference type="Proteomes" id="UP001139644"/>
    </source>
</evidence>
<evidence type="ECO:0000256" key="9">
    <source>
        <dbReference type="PIRSR" id="PIRSR000094-1"/>
    </source>
</evidence>
<feature type="binding site" evidence="10">
    <location>
        <position position="93"/>
    </location>
    <ligand>
        <name>substrate</name>
    </ligand>
</feature>
<protein>
    <recommendedName>
        <fullName evidence="8">Enoyl-[acyl-carrier-protein] reductase [NADH]</fullName>
        <ecNumber evidence="8">1.3.1.9</ecNumber>
    </recommendedName>
</protein>
<evidence type="ECO:0000256" key="5">
    <source>
        <dbReference type="ARBA" id="ARBA00023002"/>
    </source>
</evidence>
<dbReference type="PRINTS" id="PR00081">
    <property type="entry name" value="GDHRDH"/>
</dbReference>
<dbReference type="Gene3D" id="1.10.8.400">
    <property type="entry name" value="Enoyl acyl carrier protein reductase"/>
    <property type="match status" value="1"/>
</dbReference>
<evidence type="ECO:0000256" key="7">
    <source>
        <dbReference type="ARBA" id="ARBA00023160"/>
    </source>
</evidence>
<dbReference type="Pfam" id="PF13561">
    <property type="entry name" value="adh_short_C2"/>
    <property type="match status" value="1"/>
</dbReference>
<evidence type="ECO:0000256" key="11">
    <source>
        <dbReference type="PIRSR" id="PIRSR000094-3"/>
    </source>
</evidence>
<dbReference type="NCBIfam" id="NF004748">
    <property type="entry name" value="PRK06079.1"/>
    <property type="match status" value="1"/>
</dbReference>
<evidence type="ECO:0000256" key="4">
    <source>
        <dbReference type="ARBA" id="ARBA00022832"/>
    </source>
</evidence>
<dbReference type="InterPro" id="IPR014358">
    <property type="entry name" value="Enoyl-ACP_Rdtase_NADH"/>
</dbReference>
<comment type="caution">
    <text evidence="12">The sequence shown here is derived from an EMBL/GenBank/DDBJ whole genome shotgun (WGS) entry which is preliminary data.</text>
</comment>
<feature type="active site" description="Proton acceptor" evidence="9">
    <location>
        <position position="153"/>
    </location>
</feature>
<evidence type="ECO:0000256" key="8">
    <source>
        <dbReference type="PIRNR" id="PIRNR000094"/>
    </source>
</evidence>
<keyword evidence="4" id="KW-0276">Fatty acid metabolism</keyword>
<keyword evidence="3 8" id="KW-0444">Lipid biosynthesis</keyword>
<dbReference type="CDD" id="cd05372">
    <property type="entry name" value="ENR_SDR"/>
    <property type="match status" value="1"/>
</dbReference>
<dbReference type="PANTHER" id="PTHR43159:SF2">
    <property type="entry name" value="ENOYL-[ACYL-CARRIER-PROTEIN] REDUCTASE [NADH], CHLOROPLASTIC"/>
    <property type="match status" value="1"/>
</dbReference>
<dbReference type="EMBL" id="JAIFOC010000054">
    <property type="protein sequence ID" value="MBX4222630.1"/>
    <property type="molecule type" value="Genomic_DNA"/>
</dbReference>
<name>A0A9X1GBX3_ENTFC</name>
<evidence type="ECO:0000256" key="3">
    <source>
        <dbReference type="ARBA" id="ARBA00022516"/>
    </source>
</evidence>
<organism evidence="12 13">
    <name type="scientific">Enterococcus faecium</name>
    <name type="common">Streptococcus faecium</name>
    <dbReference type="NCBI Taxonomy" id="1352"/>
    <lineage>
        <taxon>Bacteria</taxon>
        <taxon>Bacillati</taxon>
        <taxon>Bacillota</taxon>
        <taxon>Bacilli</taxon>
        <taxon>Lactobacillales</taxon>
        <taxon>Enterococcaceae</taxon>
        <taxon>Enterococcus</taxon>
    </lineage>
</organism>
<feature type="binding site" evidence="11">
    <location>
        <position position="40"/>
    </location>
    <ligand>
        <name>NAD(+)</name>
        <dbReference type="ChEBI" id="CHEBI:57540"/>
    </ligand>
</feature>
<dbReference type="AlphaFoldDB" id="A0A9X1GBX3"/>
<gene>
    <name evidence="12" type="primary">fabI</name>
    <name evidence="12" type="ORF">KYX88_07330</name>
</gene>
<sequence>MSFLEGKKIVIMGVANKKSIAWGCAEAMLKQGAEIIYTYQNERMKKSLVKLVGEEAFTVECDVSSDESIEKAMNAIGEYAGEIHGLVHAVAYANKEELSGNVSDISRDGYQLAQDISSYSLIAVSKYAQPFLAPNSGIVSMTYLGSERAIPNYNMMGIAKASLEAAIRYLAAEFSPKGIRVNGISAGAIKTLAVTGVKDYQKLILLSESRTPDQQGVTIEEVGNACAFLISPLSSGIIGDIIYVDKGVHLS</sequence>
<dbReference type="PIRSF" id="PIRSF000094">
    <property type="entry name" value="Enoyl-ACP_rdct"/>
    <property type="match status" value="1"/>
</dbReference>
<keyword evidence="5 8" id="KW-0560">Oxidoreductase</keyword>
<accession>A0A9X1GBX3</accession>
<comment type="similarity">
    <text evidence="2 8">Belongs to the short-chain dehydrogenases/reductases (SDR) family. FabI subfamily.</text>
</comment>
<dbReference type="InterPro" id="IPR036291">
    <property type="entry name" value="NAD(P)-bd_dom_sf"/>
</dbReference>
<feature type="binding site" evidence="11">
    <location>
        <position position="90"/>
    </location>
    <ligand>
        <name>NAD(+)</name>
        <dbReference type="ChEBI" id="CHEBI:57540"/>
    </ligand>
</feature>
<evidence type="ECO:0000256" key="1">
    <source>
        <dbReference type="ARBA" id="ARBA00005189"/>
    </source>
</evidence>
<proteinExistence type="inferred from homology"/>
<keyword evidence="7 8" id="KW-0275">Fatty acid biosynthesis</keyword>
<comment type="catalytic activity">
    <reaction evidence="8">
        <text>a 2,3-saturated acyl-[ACP] + NAD(+) = a (2E)-enoyl-[ACP] + NADH + H(+)</text>
        <dbReference type="Rhea" id="RHEA:10240"/>
        <dbReference type="Rhea" id="RHEA-COMP:9925"/>
        <dbReference type="Rhea" id="RHEA-COMP:9926"/>
        <dbReference type="ChEBI" id="CHEBI:15378"/>
        <dbReference type="ChEBI" id="CHEBI:57540"/>
        <dbReference type="ChEBI" id="CHEBI:57945"/>
        <dbReference type="ChEBI" id="CHEBI:78784"/>
        <dbReference type="ChEBI" id="CHEBI:78785"/>
        <dbReference type="EC" id="1.3.1.9"/>
    </reaction>
</comment>
<feature type="binding site" evidence="11">
    <location>
        <position position="160"/>
    </location>
    <ligand>
        <name>NAD(+)</name>
        <dbReference type="ChEBI" id="CHEBI:57540"/>
    </ligand>
</feature>
<feature type="binding site" evidence="11">
    <location>
        <position position="13"/>
    </location>
    <ligand>
        <name>NAD(+)</name>
        <dbReference type="ChEBI" id="CHEBI:57540"/>
    </ligand>
</feature>
<feature type="active site" description="Proton acceptor" evidence="9">
    <location>
        <position position="143"/>
    </location>
</feature>
<dbReference type="SUPFAM" id="SSF51735">
    <property type="entry name" value="NAD(P)-binding Rossmann-fold domains"/>
    <property type="match status" value="1"/>
</dbReference>
<dbReference type="PANTHER" id="PTHR43159">
    <property type="entry name" value="ENOYL-[ACYL-CARRIER-PROTEIN] REDUCTASE"/>
    <property type="match status" value="1"/>
</dbReference>
<dbReference type="Proteomes" id="UP001139644">
    <property type="component" value="Unassembled WGS sequence"/>
</dbReference>
<dbReference type="EC" id="1.3.1.9" evidence="8"/>
<keyword evidence="8 11" id="KW-0520">NAD</keyword>
<dbReference type="GO" id="GO:0004318">
    <property type="term" value="F:enoyl-[acyl-carrier-protein] reductase (NADH) activity"/>
    <property type="evidence" value="ECO:0007669"/>
    <property type="project" value="UniProtKB-EC"/>
</dbReference>
<evidence type="ECO:0000313" key="12">
    <source>
        <dbReference type="EMBL" id="MBX4222630.1"/>
    </source>
</evidence>